<keyword evidence="1" id="KW-0472">Membrane</keyword>
<keyword evidence="1" id="KW-1133">Transmembrane helix</keyword>
<dbReference type="RefSeq" id="WP_271999145.1">
    <property type="nucleotide sequence ID" value="NZ_JAQNDN010000007.1"/>
</dbReference>
<reference evidence="2 3" key="1">
    <citation type="submission" date="2022-11" db="EMBL/GenBank/DDBJ databases">
        <title>Minimal conservation of predation-associated metabolite biosynthetic gene clusters underscores biosynthetic potential of Myxococcota including descriptions for ten novel species: Archangium lansinium sp. nov., Myxococcus landrumus sp. nov., Nannocystis bai.</title>
        <authorList>
            <person name="Ahearne A."/>
            <person name="Stevens C."/>
            <person name="Dowd S."/>
        </authorList>
    </citation>
    <scope>NUCLEOTIDE SEQUENCE [LARGE SCALE GENOMIC DNA]</scope>
    <source>
        <strain evidence="2 3">NCELM</strain>
    </source>
</reference>
<gene>
    <name evidence="2" type="ORF">POL58_16420</name>
</gene>
<evidence type="ECO:0000313" key="2">
    <source>
        <dbReference type="EMBL" id="MDC0669340.1"/>
    </source>
</evidence>
<feature type="transmembrane region" description="Helical" evidence="1">
    <location>
        <begin position="229"/>
        <end position="248"/>
    </location>
</feature>
<accession>A0ABT5B6P7</accession>
<dbReference type="Proteomes" id="UP001217838">
    <property type="component" value="Unassembled WGS sequence"/>
</dbReference>
<sequence length="298" mass="33393">MARFTKTAFKRSLSPRQTLAVTLDRPRTAALAFDRVYAPSDAKVPGEITPGFAWLGTETKAQRDPFVRTHVTRKDGTRDHSAMAVAAERATLQLQLTRSKDAMFVALGREGYRPVEFLDNVEQTYTPGNDRYIFAILEGMVDIDENHLNWAQVREFRKDEEAFLAYRAMVRWFNKECKGMGQREAEDHVFLTYENGIAALRKHGILTTLGAISTVIGPGAVALLTASVWVAGIVSATAASTAFAAKLWEVRLHRKETRFLGPVAYIQRLQRLEQIRRSVDAEHRAALAAGRDMILDDV</sequence>
<feature type="transmembrane region" description="Helical" evidence="1">
    <location>
        <begin position="204"/>
        <end position="223"/>
    </location>
</feature>
<organism evidence="2 3">
    <name type="scientific">Nannocystis radixulma</name>
    <dbReference type="NCBI Taxonomy" id="2995305"/>
    <lineage>
        <taxon>Bacteria</taxon>
        <taxon>Pseudomonadati</taxon>
        <taxon>Myxococcota</taxon>
        <taxon>Polyangia</taxon>
        <taxon>Nannocystales</taxon>
        <taxon>Nannocystaceae</taxon>
        <taxon>Nannocystis</taxon>
    </lineage>
</organism>
<dbReference type="EMBL" id="JAQNDN010000007">
    <property type="protein sequence ID" value="MDC0669340.1"/>
    <property type="molecule type" value="Genomic_DNA"/>
</dbReference>
<keyword evidence="3" id="KW-1185">Reference proteome</keyword>
<proteinExistence type="predicted"/>
<protein>
    <submittedName>
        <fullName evidence="2">Uncharacterized protein</fullName>
    </submittedName>
</protein>
<keyword evidence="1" id="KW-0812">Transmembrane</keyword>
<evidence type="ECO:0000256" key="1">
    <source>
        <dbReference type="SAM" id="Phobius"/>
    </source>
</evidence>
<evidence type="ECO:0000313" key="3">
    <source>
        <dbReference type="Proteomes" id="UP001217838"/>
    </source>
</evidence>
<comment type="caution">
    <text evidence="2">The sequence shown here is derived from an EMBL/GenBank/DDBJ whole genome shotgun (WGS) entry which is preliminary data.</text>
</comment>
<name>A0ABT5B6P7_9BACT</name>